<dbReference type="RefSeq" id="WP_155321949.1">
    <property type="nucleotide sequence ID" value="NZ_AP021876.1"/>
</dbReference>
<protein>
    <submittedName>
        <fullName evidence="1">Uncharacterized protein</fullName>
    </submittedName>
</protein>
<sequence length="258" mass="29161">MRKTIISFTLSAVFFCIIGYPNTMEARDLTAGVCRMPPHAFVGKNGQPEGGFVDLIKAIDSVYTKGKISIKVLPIKRSQSDLINGYIDFQFPVICNPLISGENLPFICASESVADVAFVLYTRADMKILPLDDLGKYEIETMRGSDLLFPFKILGIDSVKQGILKVLYGRSDGLIAEQDASDLFIRQNKIKNIRRTLYATWTSTIAIHKGPESQEIDRIISNSLRRLKKNEELQKIADTIHRPFENWQPYLIDWPDTN</sequence>
<proteinExistence type="predicted"/>
<dbReference type="Gene3D" id="3.40.190.10">
    <property type="entry name" value="Periplasmic binding protein-like II"/>
    <property type="match status" value="2"/>
</dbReference>
<evidence type="ECO:0000313" key="2">
    <source>
        <dbReference type="Proteomes" id="UP000425960"/>
    </source>
</evidence>
<dbReference type="KEGG" id="dov:DSCO28_17420"/>
<evidence type="ECO:0000313" key="1">
    <source>
        <dbReference type="EMBL" id="BBO81176.1"/>
    </source>
</evidence>
<organism evidence="1 2">
    <name type="scientific">Desulfosarcina ovata subsp. sediminis</name>
    <dbReference type="NCBI Taxonomy" id="885957"/>
    <lineage>
        <taxon>Bacteria</taxon>
        <taxon>Pseudomonadati</taxon>
        <taxon>Thermodesulfobacteriota</taxon>
        <taxon>Desulfobacteria</taxon>
        <taxon>Desulfobacterales</taxon>
        <taxon>Desulfosarcinaceae</taxon>
        <taxon>Desulfosarcina</taxon>
    </lineage>
</organism>
<dbReference type="EMBL" id="AP021876">
    <property type="protein sequence ID" value="BBO81176.1"/>
    <property type="molecule type" value="Genomic_DNA"/>
</dbReference>
<name>A0A5K7ZJJ7_9BACT</name>
<dbReference type="Proteomes" id="UP000425960">
    <property type="component" value="Chromosome"/>
</dbReference>
<dbReference type="SUPFAM" id="SSF53850">
    <property type="entry name" value="Periplasmic binding protein-like II"/>
    <property type="match status" value="1"/>
</dbReference>
<gene>
    <name evidence="1" type="ORF">DSCO28_17420</name>
</gene>
<reference evidence="1 2" key="1">
    <citation type="submission" date="2019-11" db="EMBL/GenBank/DDBJ databases">
        <title>Comparative genomics of hydrocarbon-degrading Desulfosarcina strains.</title>
        <authorList>
            <person name="Watanabe M."/>
            <person name="Kojima H."/>
            <person name="Fukui M."/>
        </authorList>
    </citation>
    <scope>NUCLEOTIDE SEQUENCE [LARGE SCALE GENOMIC DNA]</scope>
    <source>
        <strain evidence="1 2">28bB2T</strain>
    </source>
</reference>
<accession>A0A5K7ZJJ7</accession>
<dbReference type="AlphaFoldDB" id="A0A5K7ZJJ7"/>